<accession>A0A0A1T244</accession>
<dbReference type="HOGENOM" id="CLU_1866522_0_0_1"/>
<dbReference type="Proteomes" id="UP000039046">
    <property type="component" value="Unassembled WGS sequence"/>
</dbReference>
<name>A0A0A1T244_9HYPO</name>
<evidence type="ECO:0000256" key="1">
    <source>
        <dbReference type="SAM" id="MobiDB-lite"/>
    </source>
</evidence>
<evidence type="ECO:0000313" key="4">
    <source>
        <dbReference type="Proteomes" id="UP000039046"/>
    </source>
</evidence>
<feature type="chain" id="PRO_5001989767" evidence="2">
    <location>
        <begin position="20"/>
        <end position="137"/>
    </location>
</feature>
<keyword evidence="2" id="KW-0732">Signal</keyword>
<sequence>MKIAVATLLLATLVSSTIAAPVNDQARDVAEIGASLEDVQALFHGQENDDTDFDQLEKRAVLDKLRKAPGGAINAITIADEIFEGIKKVFDDFKKKHTKSKNPPKIADKPVQAKPGQTAGGQPAQPPVADASPAPQA</sequence>
<reference evidence="3 4" key="1">
    <citation type="journal article" date="2015" name="Genome Announc.">
        <title>Draft Genome Sequence and Gene Annotation of the Entomopathogenic Fungus Verticillium hemipterigenum.</title>
        <authorList>
            <person name="Horn F."/>
            <person name="Habel A."/>
            <person name="Scharf D.H."/>
            <person name="Dworschak J."/>
            <person name="Brakhage A.A."/>
            <person name="Guthke R."/>
            <person name="Hertweck C."/>
            <person name="Linde J."/>
        </authorList>
    </citation>
    <scope>NUCLEOTIDE SEQUENCE [LARGE SCALE GENOMIC DNA]</scope>
</reference>
<evidence type="ECO:0000313" key="3">
    <source>
        <dbReference type="EMBL" id="CEJ91231.1"/>
    </source>
</evidence>
<feature type="region of interest" description="Disordered" evidence="1">
    <location>
        <begin position="95"/>
        <end position="137"/>
    </location>
</feature>
<keyword evidence="4" id="KW-1185">Reference proteome</keyword>
<evidence type="ECO:0000256" key="2">
    <source>
        <dbReference type="SAM" id="SignalP"/>
    </source>
</evidence>
<organism evidence="3 4">
    <name type="scientific">[Torrubiella] hemipterigena</name>
    <dbReference type="NCBI Taxonomy" id="1531966"/>
    <lineage>
        <taxon>Eukaryota</taxon>
        <taxon>Fungi</taxon>
        <taxon>Dikarya</taxon>
        <taxon>Ascomycota</taxon>
        <taxon>Pezizomycotina</taxon>
        <taxon>Sordariomycetes</taxon>
        <taxon>Hypocreomycetidae</taxon>
        <taxon>Hypocreales</taxon>
        <taxon>Clavicipitaceae</taxon>
        <taxon>Clavicipitaceae incertae sedis</taxon>
        <taxon>'Torrubiella' clade</taxon>
    </lineage>
</organism>
<proteinExistence type="predicted"/>
<dbReference type="AlphaFoldDB" id="A0A0A1T244"/>
<gene>
    <name evidence="3" type="ORF">VHEMI06955</name>
</gene>
<feature type="signal peptide" evidence="2">
    <location>
        <begin position="1"/>
        <end position="19"/>
    </location>
</feature>
<dbReference type="EMBL" id="CDHN01000003">
    <property type="protein sequence ID" value="CEJ91231.1"/>
    <property type="molecule type" value="Genomic_DNA"/>
</dbReference>
<protein>
    <submittedName>
        <fullName evidence="3">Uncharacterized protein</fullName>
    </submittedName>
</protein>